<evidence type="ECO:0000313" key="6">
    <source>
        <dbReference type="EMBL" id="QKJ28761.1"/>
    </source>
</evidence>
<dbReference type="SUPFAM" id="SSF56519">
    <property type="entry name" value="Penicillin binding protein dimerisation domain"/>
    <property type="match status" value="1"/>
</dbReference>
<keyword evidence="7" id="KW-1185">Reference proteome</keyword>
<keyword evidence="3 4" id="KW-0472">Membrane</keyword>
<keyword evidence="4" id="KW-0812">Transmembrane</keyword>
<evidence type="ECO:0000259" key="5">
    <source>
        <dbReference type="PROSITE" id="PS51178"/>
    </source>
</evidence>
<dbReference type="GO" id="GO:0004180">
    <property type="term" value="F:carboxypeptidase activity"/>
    <property type="evidence" value="ECO:0007669"/>
    <property type="project" value="UniProtKB-KW"/>
</dbReference>
<keyword evidence="4" id="KW-1133">Transmembrane helix</keyword>
<dbReference type="SUPFAM" id="SSF54184">
    <property type="entry name" value="Penicillin-binding protein 2x (pbp-2x), c-terminal domain"/>
    <property type="match status" value="1"/>
</dbReference>
<dbReference type="KEGG" id="mmab:HQ865_02960"/>
<dbReference type="InterPro" id="IPR005311">
    <property type="entry name" value="PBP_dimer"/>
</dbReference>
<keyword evidence="2" id="KW-0378">Hydrolase</keyword>
<comment type="subcellular location">
    <subcellularLocation>
        <location evidence="1">Membrane</location>
    </subcellularLocation>
</comment>
<organism evidence="6 7">
    <name type="scientific">Mucilaginibacter mali</name>
    <dbReference type="NCBI Taxonomy" id="2740462"/>
    <lineage>
        <taxon>Bacteria</taxon>
        <taxon>Pseudomonadati</taxon>
        <taxon>Bacteroidota</taxon>
        <taxon>Sphingobacteriia</taxon>
        <taxon>Sphingobacteriales</taxon>
        <taxon>Sphingobacteriaceae</taxon>
        <taxon>Mucilaginibacter</taxon>
    </lineage>
</organism>
<dbReference type="SUPFAM" id="SSF56601">
    <property type="entry name" value="beta-lactamase/transpeptidase-like"/>
    <property type="match status" value="1"/>
</dbReference>
<dbReference type="InterPro" id="IPR036138">
    <property type="entry name" value="PBP_dimer_sf"/>
</dbReference>
<dbReference type="Gene3D" id="3.40.710.10">
    <property type="entry name" value="DD-peptidase/beta-lactamase superfamily"/>
    <property type="match status" value="1"/>
</dbReference>
<evidence type="ECO:0000256" key="4">
    <source>
        <dbReference type="SAM" id="Phobius"/>
    </source>
</evidence>
<reference evidence="6 7" key="1">
    <citation type="submission" date="2020-05" db="EMBL/GenBank/DDBJ databases">
        <title>Mucilaginibacter mali sp. nov.</title>
        <authorList>
            <person name="Kim H.S."/>
            <person name="Lee K.C."/>
            <person name="Suh M.K."/>
            <person name="Kim J.-S."/>
            <person name="Han K.-I."/>
            <person name="Eom M.K."/>
            <person name="Shin Y.K."/>
            <person name="Lee J.-S."/>
        </authorList>
    </citation>
    <scope>NUCLEOTIDE SEQUENCE [LARGE SCALE GENOMIC DNA]</scope>
    <source>
        <strain evidence="6 7">G2-14</strain>
    </source>
</reference>
<sequence length="710" mass="78156">MNIRANILLRVYIAFGLIVLFAGAVVVQLCRVQFIQGKKWQSMADSLSTKYVNVEASRGNILALDGSLLATSVPEYELHMDMLAAGIETEALFNKRIDSLAEKMASYFGDHTAQEYSRIFRSARKDSLRYQLVRRKVSYQQLKDIRKFPVFNLGKYKGGLIVVQKNKRIFPFKTLALRTIGYNNENVKNVVGLEGAYKDYINGENGKRLMQRMAGGVWAPVNDEDEVTAKDGADIMSTIDVNFQDVAQKVLKHQLDSVQADFGTVVLMEVATGEVRAIANYTRTKEGDYQERLNYAINYEAEPGSTFKLASYMAMIDDNKLDTGKMVDIMHGGPYQIINPRNGKVALTVRDAEDEGGLVSARRAFEKSSNIGAVKLVTAAYGSNPSAFTDKLYAWHLNERNGLQIPGEGRPIIKNPKSKLWNNLQSLAQIAYGYESTLSPLQMLTFYNSVANNGKMISPIFVKEIRRMGNTVERFQARVINPQVCSPEALAKVKGLLEGVVEEGTGKLVIKNKLYTVAGKTGTAQIANGKLGYGEKNSHQTSFCGYFPADKPKYSMIVVISNPHYNGSHLAAWVSGPVFRRIADRVYAHDIAMNRPPEQHLVGNTQPPKFKDGDYKALKQVYNKLGVKPLYASNNPGSSADTSAGIVFEEAKYKKGTVPNVTGMGLSDAMYALGNAGYKVNARGSGVVQNQSAAVGSVMPKGSTISIVLQ</sequence>
<dbReference type="PANTHER" id="PTHR30627:SF1">
    <property type="entry name" value="PEPTIDOGLYCAN D,D-TRANSPEPTIDASE FTSI"/>
    <property type="match status" value="1"/>
</dbReference>
<dbReference type="Pfam" id="PF03793">
    <property type="entry name" value="PASTA"/>
    <property type="match status" value="1"/>
</dbReference>
<dbReference type="Pfam" id="PF00905">
    <property type="entry name" value="Transpeptidase"/>
    <property type="match status" value="1"/>
</dbReference>
<keyword evidence="2" id="KW-0121">Carboxypeptidase</keyword>
<dbReference type="Gene3D" id="3.30.450.330">
    <property type="match status" value="1"/>
</dbReference>
<dbReference type="GO" id="GO:0005886">
    <property type="term" value="C:plasma membrane"/>
    <property type="evidence" value="ECO:0007669"/>
    <property type="project" value="TreeGrafter"/>
</dbReference>
<proteinExistence type="predicted"/>
<evidence type="ECO:0000313" key="7">
    <source>
        <dbReference type="Proteomes" id="UP000505355"/>
    </source>
</evidence>
<gene>
    <name evidence="6" type="ORF">HQ865_02960</name>
</gene>
<feature type="transmembrane region" description="Helical" evidence="4">
    <location>
        <begin position="7"/>
        <end position="29"/>
    </location>
</feature>
<dbReference type="InterPro" id="IPR012338">
    <property type="entry name" value="Beta-lactam/transpept-like"/>
</dbReference>
<accession>A0A7D4UKR3</accession>
<dbReference type="AlphaFoldDB" id="A0A7D4UKR3"/>
<evidence type="ECO:0000256" key="2">
    <source>
        <dbReference type="ARBA" id="ARBA00022645"/>
    </source>
</evidence>
<dbReference type="InterPro" id="IPR050515">
    <property type="entry name" value="Beta-lactam/transpept"/>
</dbReference>
<dbReference type="Gene3D" id="3.90.1310.10">
    <property type="entry name" value="Penicillin-binding protein 2a (Domain 2)"/>
    <property type="match status" value="1"/>
</dbReference>
<dbReference type="EMBL" id="CP054139">
    <property type="protein sequence ID" value="QKJ28761.1"/>
    <property type="molecule type" value="Genomic_DNA"/>
</dbReference>
<evidence type="ECO:0000256" key="3">
    <source>
        <dbReference type="ARBA" id="ARBA00023136"/>
    </source>
</evidence>
<dbReference type="RefSeq" id="WP_173413460.1">
    <property type="nucleotide sequence ID" value="NZ_CP054139.1"/>
</dbReference>
<dbReference type="GO" id="GO:0071555">
    <property type="term" value="P:cell wall organization"/>
    <property type="evidence" value="ECO:0007669"/>
    <property type="project" value="TreeGrafter"/>
</dbReference>
<feature type="domain" description="PASTA" evidence="5">
    <location>
        <begin position="652"/>
        <end position="710"/>
    </location>
</feature>
<name>A0A7D4UKR3_9SPHI</name>
<dbReference type="CDD" id="cd06575">
    <property type="entry name" value="PASTA_Pbp2x-like_2"/>
    <property type="match status" value="1"/>
</dbReference>
<protein>
    <submittedName>
        <fullName evidence="6">PASTA domain-containing protein</fullName>
    </submittedName>
</protein>
<dbReference type="PANTHER" id="PTHR30627">
    <property type="entry name" value="PEPTIDOGLYCAN D,D-TRANSPEPTIDASE"/>
    <property type="match status" value="1"/>
</dbReference>
<dbReference type="GO" id="GO:0008658">
    <property type="term" value="F:penicillin binding"/>
    <property type="evidence" value="ECO:0007669"/>
    <property type="project" value="InterPro"/>
</dbReference>
<dbReference type="Proteomes" id="UP000505355">
    <property type="component" value="Chromosome"/>
</dbReference>
<dbReference type="InterPro" id="IPR001460">
    <property type="entry name" value="PCN-bd_Tpept"/>
</dbReference>
<dbReference type="PROSITE" id="PS51178">
    <property type="entry name" value="PASTA"/>
    <property type="match status" value="1"/>
</dbReference>
<evidence type="ECO:0000256" key="1">
    <source>
        <dbReference type="ARBA" id="ARBA00004370"/>
    </source>
</evidence>
<keyword evidence="2" id="KW-0645">Protease</keyword>
<dbReference type="Pfam" id="PF03717">
    <property type="entry name" value="PBP_dimer"/>
    <property type="match status" value="1"/>
</dbReference>
<dbReference type="Gene3D" id="3.30.10.20">
    <property type="match status" value="1"/>
</dbReference>
<dbReference type="InterPro" id="IPR005543">
    <property type="entry name" value="PASTA_dom"/>
</dbReference>